<evidence type="ECO:0000313" key="3">
    <source>
        <dbReference type="Proteomes" id="UP000030765"/>
    </source>
</evidence>
<dbReference type="AlphaFoldDB" id="A0A084W3S4"/>
<reference evidence="2" key="2">
    <citation type="submission" date="2020-05" db="UniProtKB">
        <authorList>
            <consortium name="EnsemblMetazoa"/>
        </authorList>
    </citation>
    <scope>IDENTIFICATION</scope>
</reference>
<organism evidence="1">
    <name type="scientific">Anopheles sinensis</name>
    <name type="common">Mosquito</name>
    <dbReference type="NCBI Taxonomy" id="74873"/>
    <lineage>
        <taxon>Eukaryota</taxon>
        <taxon>Metazoa</taxon>
        <taxon>Ecdysozoa</taxon>
        <taxon>Arthropoda</taxon>
        <taxon>Hexapoda</taxon>
        <taxon>Insecta</taxon>
        <taxon>Pterygota</taxon>
        <taxon>Neoptera</taxon>
        <taxon>Endopterygota</taxon>
        <taxon>Diptera</taxon>
        <taxon>Nematocera</taxon>
        <taxon>Culicoidea</taxon>
        <taxon>Culicidae</taxon>
        <taxon>Anophelinae</taxon>
        <taxon>Anopheles</taxon>
    </lineage>
</organism>
<protein>
    <submittedName>
        <fullName evidence="1 2">Prostaglandin reductase 1</fullName>
    </submittedName>
</protein>
<dbReference type="VEuPathDB" id="VectorBase:ASIC012778"/>
<gene>
    <name evidence="1" type="ORF">ZHAS_00012778</name>
</gene>
<reference evidence="1 3" key="1">
    <citation type="journal article" date="2014" name="BMC Genomics">
        <title>Genome sequence of Anopheles sinensis provides insight into genetics basis of mosquito competence for malaria parasites.</title>
        <authorList>
            <person name="Zhou D."/>
            <person name="Zhang D."/>
            <person name="Ding G."/>
            <person name="Shi L."/>
            <person name="Hou Q."/>
            <person name="Ye Y."/>
            <person name="Xu Y."/>
            <person name="Zhou H."/>
            <person name="Xiong C."/>
            <person name="Li S."/>
            <person name="Yu J."/>
            <person name="Hong S."/>
            <person name="Yu X."/>
            <person name="Zou P."/>
            <person name="Chen C."/>
            <person name="Chang X."/>
            <person name="Wang W."/>
            <person name="Lv Y."/>
            <person name="Sun Y."/>
            <person name="Ma L."/>
            <person name="Shen B."/>
            <person name="Zhu C."/>
        </authorList>
    </citation>
    <scope>NUCLEOTIDE SEQUENCE [LARGE SCALE GENOMIC DNA]</scope>
</reference>
<dbReference type="Proteomes" id="UP000030765">
    <property type="component" value="Unassembled WGS sequence"/>
</dbReference>
<dbReference type="EMBL" id="ATLV01020116">
    <property type="status" value="NOT_ANNOTATED_CDS"/>
    <property type="molecule type" value="Genomic_DNA"/>
</dbReference>
<evidence type="ECO:0000313" key="1">
    <source>
        <dbReference type="EMBL" id="KFB44868.1"/>
    </source>
</evidence>
<dbReference type="EnsemblMetazoa" id="ASIC012778-RA">
    <property type="protein sequence ID" value="ASIC012778-PA"/>
    <property type="gene ID" value="ASIC012778"/>
</dbReference>
<name>A0A084W3S4_ANOSI</name>
<proteinExistence type="predicted"/>
<dbReference type="EMBL" id="KE525294">
    <property type="protein sequence ID" value="KFB44868.1"/>
    <property type="molecule type" value="Genomic_DNA"/>
</dbReference>
<evidence type="ECO:0000313" key="2">
    <source>
        <dbReference type="EnsemblMetazoa" id="ASIC012778-PA"/>
    </source>
</evidence>
<accession>A0A084W3S4</accession>
<sequence length="64" mass="6802">MSPATGGHFIFVRSQQLRTLGYILVLGGINLRQMATPLAPPFDGNLSAQLGRAGCSLKLPTAYN</sequence>
<keyword evidence="3" id="KW-1185">Reference proteome</keyword>